<dbReference type="GO" id="GO:0006935">
    <property type="term" value="P:chemotaxis"/>
    <property type="evidence" value="ECO:0007669"/>
    <property type="project" value="UniProtKB-KW"/>
</dbReference>
<dbReference type="PATRIC" id="fig|1150469.3.peg.540"/>
<keyword evidence="7" id="KW-1133">Transmembrane helix</keyword>
<dbReference type="CDD" id="cd06225">
    <property type="entry name" value="HAMP"/>
    <property type="match status" value="1"/>
</dbReference>
<dbReference type="Gene3D" id="1.10.287.950">
    <property type="entry name" value="Methyl-accepting chemotaxis protein"/>
    <property type="match status" value="1"/>
</dbReference>
<feature type="region of interest" description="Disordered" evidence="6">
    <location>
        <begin position="644"/>
        <end position="675"/>
    </location>
</feature>
<evidence type="ECO:0000256" key="3">
    <source>
        <dbReference type="ARBA" id="ARBA00029447"/>
    </source>
</evidence>
<evidence type="ECO:0000256" key="6">
    <source>
        <dbReference type="SAM" id="MobiDB-lite"/>
    </source>
</evidence>
<dbReference type="HOGENOM" id="CLU_000445_107_16_5"/>
<feature type="domain" description="Methyl-accepting transducer" evidence="8">
    <location>
        <begin position="404"/>
        <end position="619"/>
    </location>
</feature>
<comment type="similarity">
    <text evidence="3">Belongs to the methyl-accepting chemotaxis (MCP) protein family.</text>
</comment>
<organism evidence="10 11">
    <name type="scientific">Pararhodospirillum photometricum DSM 122</name>
    <dbReference type="NCBI Taxonomy" id="1150469"/>
    <lineage>
        <taxon>Bacteria</taxon>
        <taxon>Pseudomonadati</taxon>
        <taxon>Pseudomonadota</taxon>
        <taxon>Alphaproteobacteria</taxon>
        <taxon>Rhodospirillales</taxon>
        <taxon>Rhodospirillaceae</taxon>
        <taxon>Pararhodospirillum</taxon>
    </lineage>
</organism>
<dbReference type="InterPro" id="IPR051310">
    <property type="entry name" value="MCP_chemotaxis"/>
</dbReference>
<keyword evidence="5" id="KW-0175">Coiled coil</keyword>
<evidence type="ECO:0000256" key="5">
    <source>
        <dbReference type="SAM" id="Coils"/>
    </source>
</evidence>
<dbReference type="InterPro" id="IPR004089">
    <property type="entry name" value="MCPsignal_dom"/>
</dbReference>
<dbReference type="GO" id="GO:0007165">
    <property type="term" value="P:signal transduction"/>
    <property type="evidence" value="ECO:0007669"/>
    <property type="project" value="UniProtKB-KW"/>
</dbReference>
<feature type="transmembrane region" description="Helical" evidence="7">
    <location>
        <begin position="323"/>
        <end position="346"/>
    </location>
</feature>
<protein>
    <submittedName>
        <fullName evidence="10">Chemotaxis sensory transducer</fullName>
    </submittedName>
</protein>
<feature type="region of interest" description="Disordered" evidence="6">
    <location>
        <begin position="415"/>
        <end position="467"/>
    </location>
</feature>
<dbReference type="SUPFAM" id="SSF58104">
    <property type="entry name" value="Methyl-accepting chemotaxis protein (MCP) signaling domain"/>
    <property type="match status" value="1"/>
</dbReference>
<feature type="transmembrane region" description="Helical" evidence="7">
    <location>
        <begin position="21"/>
        <end position="43"/>
    </location>
</feature>
<evidence type="ECO:0000313" key="10">
    <source>
        <dbReference type="EMBL" id="CCG07084.1"/>
    </source>
</evidence>
<dbReference type="InterPro" id="IPR003660">
    <property type="entry name" value="HAMP_dom"/>
</dbReference>
<dbReference type="InterPro" id="IPR047347">
    <property type="entry name" value="YvaQ-like_sensor"/>
</dbReference>
<dbReference type="STRING" id="1150469.RSPPHO_00458"/>
<name>H6SP12_PARPM</name>
<dbReference type="CDD" id="cd19411">
    <property type="entry name" value="MCP2201-like_sensor"/>
    <property type="match status" value="1"/>
</dbReference>
<evidence type="ECO:0000256" key="2">
    <source>
        <dbReference type="ARBA" id="ARBA00022500"/>
    </source>
</evidence>
<dbReference type="Pfam" id="PF00015">
    <property type="entry name" value="MCPsignal"/>
    <property type="match status" value="1"/>
</dbReference>
<evidence type="ECO:0000259" key="8">
    <source>
        <dbReference type="PROSITE" id="PS50111"/>
    </source>
</evidence>
<dbReference type="Proteomes" id="UP000033220">
    <property type="component" value="Chromosome DSM 122"/>
</dbReference>
<dbReference type="eggNOG" id="COG0840">
    <property type="taxonomic scope" value="Bacteria"/>
</dbReference>
<feature type="compositionally biased region" description="Basic and acidic residues" evidence="6">
    <location>
        <begin position="658"/>
        <end position="667"/>
    </location>
</feature>
<feature type="coiled-coil region" evidence="5">
    <location>
        <begin position="590"/>
        <end position="628"/>
    </location>
</feature>
<dbReference type="Pfam" id="PF12729">
    <property type="entry name" value="4HB_MCP_1"/>
    <property type="match status" value="1"/>
</dbReference>
<dbReference type="SMART" id="SM00283">
    <property type="entry name" value="MA"/>
    <property type="match status" value="1"/>
</dbReference>
<feature type="domain" description="HAMP" evidence="9">
    <location>
        <begin position="347"/>
        <end position="399"/>
    </location>
</feature>
<evidence type="ECO:0000256" key="1">
    <source>
        <dbReference type="ARBA" id="ARBA00004370"/>
    </source>
</evidence>
<accession>H6SP12</accession>
<dbReference type="FunFam" id="1.10.287.950:FF:000001">
    <property type="entry name" value="Methyl-accepting chemotaxis sensory transducer"/>
    <property type="match status" value="1"/>
</dbReference>
<reference evidence="10 11" key="1">
    <citation type="submission" date="2012-02" db="EMBL/GenBank/DDBJ databases">
        <title>Shotgun genome sequence of Phaeospirillum photometricum DSM 122.</title>
        <authorList>
            <person name="Duquesne K."/>
            <person name="Sturgis J."/>
        </authorList>
    </citation>
    <scope>NUCLEOTIDE SEQUENCE [LARGE SCALE GENOMIC DNA]</scope>
    <source>
        <strain evidence="11">DSM122</strain>
    </source>
</reference>
<evidence type="ECO:0000259" key="9">
    <source>
        <dbReference type="PROSITE" id="PS50885"/>
    </source>
</evidence>
<evidence type="ECO:0000256" key="4">
    <source>
        <dbReference type="PROSITE-ProRule" id="PRU00284"/>
    </source>
</evidence>
<keyword evidence="7" id="KW-0472">Membrane</keyword>
<dbReference type="PROSITE" id="PS50111">
    <property type="entry name" value="CHEMOTAXIS_TRANSDUC_2"/>
    <property type="match status" value="1"/>
</dbReference>
<dbReference type="GO" id="GO:0005886">
    <property type="term" value="C:plasma membrane"/>
    <property type="evidence" value="ECO:0007669"/>
    <property type="project" value="TreeGrafter"/>
</dbReference>
<dbReference type="PROSITE" id="PS50885">
    <property type="entry name" value="HAMP"/>
    <property type="match status" value="1"/>
</dbReference>
<keyword evidence="7" id="KW-0812">Transmembrane</keyword>
<feature type="compositionally biased region" description="Polar residues" evidence="6">
    <location>
        <begin position="415"/>
        <end position="429"/>
    </location>
</feature>
<dbReference type="EMBL" id="HE663493">
    <property type="protein sequence ID" value="CCG07084.1"/>
    <property type="molecule type" value="Genomic_DNA"/>
</dbReference>
<dbReference type="PANTHER" id="PTHR43531">
    <property type="entry name" value="PROTEIN ICFG"/>
    <property type="match status" value="1"/>
</dbReference>
<dbReference type="PANTHER" id="PTHR43531:SF11">
    <property type="entry name" value="METHYL-ACCEPTING CHEMOTAXIS PROTEIN 3"/>
    <property type="match status" value="1"/>
</dbReference>
<dbReference type="KEGG" id="rpm:RSPPHO_00458"/>
<keyword evidence="11" id="KW-1185">Reference proteome</keyword>
<feature type="compositionally biased region" description="Low complexity" evidence="6">
    <location>
        <begin position="430"/>
        <end position="443"/>
    </location>
</feature>
<sequence>MPPIPSDQGTETMRITIKAKLAASFALVIVLAGISSLLGLSAMEGMNSRTVFIVENAAEKAVLSLEAEADFLALTRAVRNALLSNDEDEIHRFQQELEDRLKDMRTHVEGIRPLIVTEEGRKALVAIETLLEQYEDMAEKILDFALQNSDYRAGRLLATRGRELSGQLSETLEGMIKSAQLRGNTDVALTLYHLLDDFRMLKDQDQSVTISRDDKAIQAFNAEAERLGGSLKESLAALEKIPGLLDQPEGRALRQLVSAYWNFSVEVRTLGGQKSMDRAYALLSTEGMRLGRAIEEPIQALVSLARNQMAQEMKSNFQAYDTMMVVLVSILGATIVVSAGVAFWMASSIGRGLGKVVGLAHAVAHGDLEQTLEVNSNDEIKDLVVSLNAMTANLRTMVSEALKASAQVAAGSQQLSSTSEQMAQGATEQASAAEEASSSMEEMVSTIKQSADNATETERIARQSAVDADTSGQAVSKAVEAMQTIAQKINIVQEIARQTDLLALNAAIEAARAGEHGKGFAVVASEVRKLAERSQAAASEIMTLSSDTLAISAEAGQMLTKLVPAIKRTAELVEEISAAAREQNVGAEQINTAIRQLDQVTQQNASASEEMSATSEELAAQAEQLETSMAFFRISHETLGGSVRSRTSVATARKTGRATRETPERAAKAKVTASREITAPKGVRLSLDAGDTEDEHYERY</sequence>
<comment type="subcellular location">
    <subcellularLocation>
        <location evidence="1">Membrane</location>
    </subcellularLocation>
</comment>
<dbReference type="InterPro" id="IPR024478">
    <property type="entry name" value="HlyB_4HB_MCP"/>
</dbReference>
<keyword evidence="4" id="KW-0807">Transducer</keyword>
<dbReference type="AlphaFoldDB" id="H6SP12"/>
<dbReference type="SMART" id="SM00304">
    <property type="entry name" value="HAMP"/>
    <property type="match status" value="1"/>
</dbReference>
<evidence type="ECO:0000313" key="11">
    <source>
        <dbReference type="Proteomes" id="UP000033220"/>
    </source>
</evidence>
<evidence type="ECO:0000256" key="7">
    <source>
        <dbReference type="SAM" id="Phobius"/>
    </source>
</evidence>
<dbReference type="GO" id="GO:0004888">
    <property type="term" value="F:transmembrane signaling receptor activity"/>
    <property type="evidence" value="ECO:0007669"/>
    <property type="project" value="TreeGrafter"/>
</dbReference>
<proteinExistence type="inferred from homology"/>
<dbReference type="Pfam" id="PF00672">
    <property type="entry name" value="HAMP"/>
    <property type="match status" value="1"/>
</dbReference>
<gene>
    <name evidence="10" type="ORF">RSPPHO_00458</name>
</gene>
<keyword evidence="2" id="KW-0145">Chemotaxis</keyword>